<sequence>MTAFLSSASPVDLILWLCRRRQRFQVSGESMLPLLRAGDEVLAVPSLYWRAPLRPGDLVVLNHPYRPTLLVIKRIEQVTREGNYRVCGDNPAASNDSRQFGAVLPETIVGKVVCRL</sequence>
<dbReference type="PANTHER" id="PTHR12383:SF16">
    <property type="entry name" value="MITOCHONDRIAL INNER MEMBRANE PROTEASE SUBUNIT 1"/>
    <property type="match status" value="1"/>
</dbReference>
<evidence type="ECO:0000313" key="5">
    <source>
        <dbReference type="EMBL" id="ERN42003.1"/>
    </source>
</evidence>
<gene>
    <name evidence="5" type="ORF">KR51_00013370</name>
</gene>
<protein>
    <submittedName>
        <fullName evidence="5">Nickel-type superoxide dismutase maturation protease</fullName>
    </submittedName>
</protein>
<feature type="domain" description="Peptidase S26" evidence="4">
    <location>
        <begin position="22"/>
        <end position="75"/>
    </location>
</feature>
<evidence type="ECO:0000259" key="4">
    <source>
        <dbReference type="Pfam" id="PF10502"/>
    </source>
</evidence>
<dbReference type="InterPro" id="IPR014124">
    <property type="entry name" value="Pept_S26A_Sod_Ni_maturase"/>
</dbReference>
<evidence type="ECO:0000256" key="3">
    <source>
        <dbReference type="ARBA" id="ARBA00023136"/>
    </source>
</evidence>
<dbReference type="GO" id="GO:0016020">
    <property type="term" value="C:membrane"/>
    <property type="evidence" value="ECO:0007669"/>
    <property type="project" value="UniProtKB-SubCell"/>
</dbReference>
<dbReference type="Pfam" id="PF10502">
    <property type="entry name" value="Peptidase_S26"/>
    <property type="match status" value="2"/>
</dbReference>
<dbReference type="InterPro" id="IPR036286">
    <property type="entry name" value="LexA/Signal_pep-like_sf"/>
</dbReference>
<dbReference type="STRING" id="582515.KR51_00013370"/>
<dbReference type="OrthoDB" id="541652at2"/>
<dbReference type="RefSeq" id="WP_022605866.1">
    <property type="nucleotide sequence ID" value="NZ_ASSJ01000035.1"/>
</dbReference>
<comment type="subcellular location">
    <subcellularLocation>
        <location evidence="1">Membrane</location>
    </subcellularLocation>
</comment>
<dbReference type="NCBIfam" id="TIGR02754">
    <property type="entry name" value="sod_Ni_protease"/>
    <property type="match status" value="1"/>
</dbReference>
<dbReference type="GO" id="GO:0006465">
    <property type="term" value="P:signal peptide processing"/>
    <property type="evidence" value="ECO:0007669"/>
    <property type="project" value="InterPro"/>
</dbReference>
<evidence type="ECO:0000256" key="1">
    <source>
        <dbReference type="ARBA" id="ARBA00004370"/>
    </source>
</evidence>
<dbReference type="CDD" id="cd06530">
    <property type="entry name" value="S26_SPase_I"/>
    <property type="match status" value="1"/>
</dbReference>
<keyword evidence="3" id="KW-0472">Membrane</keyword>
<keyword evidence="6" id="KW-1185">Reference proteome</keyword>
<dbReference type="Gene3D" id="2.10.109.10">
    <property type="entry name" value="Umud Fragment, subunit A"/>
    <property type="match status" value="1"/>
</dbReference>
<organism evidence="5 6">
    <name type="scientific">Rubidibacter lacunae KORDI 51-2</name>
    <dbReference type="NCBI Taxonomy" id="582515"/>
    <lineage>
        <taxon>Bacteria</taxon>
        <taxon>Bacillati</taxon>
        <taxon>Cyanobacteriota</taxon>
        <taxon>Cyanophyceae</taxon>
        <taxon>Oscillatoriophycideae</taxon>
        <taxon>Chroococcales</taxon>
        <taxon>Aphanothecaceae</taxon>
        <taxon>Rubidibacter</taxon>
    </lineage>
</organism>
<name>U5DBU9_9CHRO</name>
<evidence type="ECO:0000313" key="6">
    <source>
        <dbReference type="Proteomes" id="UP000016960"/>
    </source>
</evidence>
<dbReference type="eggNOG" id="COG0681">
    <property type="taxonomic scope" value="Bacteria"/>
</dbReference>
<dbReference type="Proteomes" id="UP000016960">
    <property type="component" value="Unassembled WGS sequence"/>
</dbReference>
<keyword evidence="2" id="KW-0378">Hydrolase</keyword>
<keyword evidence="5" id="KW-0645">Protease</keyword>
<dbReference type="AlphaFoldDB" id="U5DBU9"/>
<feature type="domain" description="Peptidase S26" evidence="4">
    <location>
        <begin position="80"/>
        <end position="115"/>
    </location>
</feature>
<dbReference type="GO" id="GO:0004252">
    <property type="term" value="F:serine-type endopeptidase activity"/>
    <property type="evidence" value="ECO:0007669"/>
    <property type="project" value="InterPro"/>
</dbReference>
<dbReference type="PANTHER" id="PTHR12383">
    <property type="entry name" value="PROTEASE FAMILY S26 MITOCHONDRIAL INNER MEMBRANE PROTEASE-RELATED"/>
    <property type="match status" value="1"/>
</dbReference>
<dbReference type="InterPro" id="IPR019533">
    <property type="entry name" value="Peptidase_S26"/>
</dbReference>
<dbReference type="InterPro" id="IPR052064">
    <property type="entry name" value="Mito_IMP1_subunit"/>
</dbReference>
<dbReference type="SUPFAM" id="SSF51306">
    <property type="entry name" value="LexA/Signal peptidase"/>
    <property type="match status" value="1"/>
</dbReference>
<dbReference type="EMBL" id="ASSJ01000035">
    <property type="protein sequence ID" value="ERN42003.1"/>
    <property type="molecule type" value="Genomic_DNA"/>
</dbReference>
<evidence type="ECO:0000256" key="2">
    <source>
        <dbReference type="ARBA" id="ARBA00022801"/>
    </source>
</evidence>
<dbReference type="InParanoid" id="U5DBU9"/>
<comment type="caution">
    <text evidence="5">The sequence shown here is derived from an EMBL/GenBank/DDBJ whole genome shotgun (WGS) entry which is preliminary data.</text>
</comment>
<reference evidence="5 6" key="1">
    <citation type="submission" date="2013-05" db="EMBL/GenBank/DDBJ databases">
        <title>Draft genome sequence of Rubidibacter lacunae KORDI 51-2.</title>
        <authorList>
            <person name="Choi D.H."/>
            <person name="Noh J.H."/>
            <person name="Kwon K.-K."/>
            <person name="Lee J.-H."/>
            <person name="Ryu J.-Y."/>
        </authorList>
    </citation>
    <scope>NUCLEOTIDE SEQUENCE [LARGE SCALE GENOMIC DNA]</scope>
    <source>
        <strain evidence="5 6">KORDI 51-2</strain>
    </source>
</reference>
<proteinExistence type="predicted"/>
<accession>U5DBU9</accession>